<feature type="non-terminal residue" evidence="1">
    <location>
        <position position="1"/>
    </location>
</feature>
<dbReference type="InterPro" id="IPR050951">
    <property type="entry name" value="Retrovirus_Pol_polyprotein"/>
</dbReference>
<organism evidence="1 2">
    <name type="scientific">Pristionchus mayeri</name>
    <dbReference type="NCBI Taxonomy" id="1317129"/>
    <lineage>
        <taxon>Eukaryota</taxon>
        <taxon>Metazoa</taxon>
        <taxon>Ecdysozoa</taxon>
        <taxon>Nematoda</taxon>
        <taxon>Chromadorea</taxon>
        <taxon>Rhabditida</taxon>
        <taxon>Rhabditina</taxon>
        <taxon>Diplogasteromorpha</taxon>
        <taxon>Diplogasteroidea</taxon>
        <taxon>Neodiplogasteridae</taxon>
        <taxon>Pristionchus</taxon>
    </lineage>
</organism>
<keyword evidence="2" id="KW-1185">Reference proteome</keyword>
<evidence type="ECO:0008006" key="3">
    <source>
        <dbReference type="Google" id="ProtNLM"/>
    </source>
</evidence>
<proteinExistence type="predicted"/>
<reference evidence="2" key="1">
    <citation type="submission" date="2022-10" db="EMBL/GenBank/DDBJ databases">
        <title>Genome assembly of Pristionchus species.</title>
        <authorList>
            <person name="Yoshida K."/>
            <person name="Sommer R.J."/>
        </authorList>
    </citation>
    <scope>NUCLEOTIDE SEQUENCE [LARGE SCALE GENOMIC DNA]</scope>
    <source>
        <strain evidence="2">RS5460</strain>
    </source>
</reference>
<dbReference type="Proteomes" id="UP001328107">
    <property type="component" value="Unassembled WGS sequence"/>
</dbReference>
<evidence type="ECO:0000313" key="1">
    <source>
        <dbReference type="EMBL" id="GMR57519.1"/>
    </source>
</evidence>
<dbReference type="PANTHER" id="PTHR37984">
    <property type="entry name" value="PROTEIN CBG26694"/>
    <property type="match status" value="1"/>
</dbReference>
<dbReference type="PANTHER" id="PTHR37984:SF5">
    <property type="entry name" value="PROTEIN NYNRIN-LIKE"/>
    <property type="match status" value="1"/>
</dbReference>
<comment type="caution">
    <text evidence="1">The sequence shown here is derived from an EMBL/GenBank/DDBJ whole genome shotgun (WGS) entry which is preliminary data.</text>
</comment>
<gene>
    <name evidence="1" type="ORF">PMAYCL1PPCAC_27714</name>
</gene>
<dbReference type="AlphaFoldDB" id="A0AAN5D8L5"/>
<name>A0AAN5D8L5_9BILA</name>
<dbReference type="Gene3D" id="3.10.10.10">
    <property type="entry name" value="HIV Type 1 Reverse Transcriptase, subunit A, domain 1"/>
    <property type="match status" value="1"/>
</dbReference>
<protein>
    <recommendedName>
        <fullName evidence="3">Reverse transcriptase domain-containing protein</fullName>
    </recommendedName>
</protein>
<dbReference type="EMBL" id="BTRK01000006">
    <property type="protein sequence ID" value="GMR57519.1"/>
    <property type="molecule type" value="Genomic_DNA"/>
</dbReference>
<evidence type="ECO:0000313" key="2">
    <source>
        <dbReference type="Proteomes" id="UP001328107"/>
    </source>
</evidence>
<dbReference type="SUPFAM" id="SSF56672">
    <property type="entry name" value="DNA/RNA polymerases"/>
    <property type="match status" value="1"/>
</dbReference>
<sequence length="95" mass="10630">LEWAAPILVVPKPNGKLRVCVDFSTDLNTSLEPHNHPLPVTSEIFTRLEIPVDEECRDLLGVCTHRGLFRFKRLPFGVSVAPNLSRVLECATISH</sequence>
<dbReference type="InterPro" id="IPR043502">
    <property type="entry name" value="DNA/RNA_pol_sf"/>
</dbReference>
<accession>A0AAN5D8L5</accession>